<feature type="compositionally biased region" description="Basic residues" evidence="1">
    <location>
        <begin position="69"/>
        <end position="88"/>
    </location>
</feature>
<protein>
    <submittedName>
        <fullName evidence="3">Uncharacterized protein</fullName>
    </submittedName>
</protein>
<accession>A0A9W7BGB3</accession>
<dbReference type="Proteomes" id="UP001162640">
    <property type="component" value="Unassembled WGS sequence"/>
</dbReference>
<evidence type="ECO:0000256" key="2">
    <source>
        <dbReference type="SAM" id="Phobius"/>
    </source>
</evidence>
<organism evidence="3 4">
    <name type="scientific">Triparma laevis f. inornata</name>
    <dbReference type="NCBI Taxonomy" id="1714386"/>
    <lineage>
        <taxon>Eukaryota</taxon>
        <taxon>Sar</taxon>
        <taxon>Stramenopiles</taxon>
        <taxon>Ochrophyta</taxon>
        <taxon>Bolidophyceae</taxon>
        <taxon>Parmales</taxon>
        <taxon>Triparmaceae</taxon>
        <taxon>Triparma</taxon>
    </lineage>
</organism>
<sequence>MTRTRISTPQSLAIIILSILNIALLISHPLIPSFLPAMVTTVAAHNPAPPPPTQVSPVETHPIQTTLKQKQKKKKKQKQEQKKKKKKREAVNQILLESAWFDF</sequence>
<reference evidence="4" key="1">
    <citation type="journal article" date="2023" name="Commun. Biol.">
        <title>Genome analysis of Parmales, the sister group of diatoms, reveals the evolutionary specialization of diatoms from phago-mixotrophs to photoautotrophs.</title>
        <authorList>
            <person name="Ban H."/>
            <person name="Sato S."/>
            <person name="Yoshikawa S."/>
            <person name="Yamada K."/>
            <person name="Nakamura Y."/>
            <person name="Ichinomiya M."/>
            <person name="Sato N."/>
            <person name="Blanc-Mathieu R."/>
            <person name="Endo H."/>
            <person name="Kuwata A."/>
            <person name="Ogata H."/>
        </authorList>
    </citation>
    <scope>NUCLEOTIDE SEQUENCE [LARGE SCALE GENOMIC DNA]</scope>
</reference>
<comment type="caution">
    <text evidence="3">The sequence shown here is derived from an EMBL/GenBank/DDBJ whole genome shotgun (WGS) entry which is preliminary data.</text>
</comment>
<dbReference type="EMBL" id="BLQM01000404">
    <property type="protein sequence ID" value="GMH88021.1"/>
    <property type="molecule type" value="Genomic_DNA"/>
</dbReference>
<evidence type="ECO:0000313" key="3">
    <source>
        <dbReference type="EMBL" id="GMH88021.1"/>
    </source>
</evidence>
<keyword evidence="2" id="KW-0812">Transmembrane</keyword>
<feature type="region of interest" description="Disordered" evidence="1">
    <location>
        <begin position="43"/>
        <end position="89"/>
    </location>
</feature>
<evidence type="ECO:0000256" key="1">
    <source>
        <dbReference type="SAM" id="MobiDB-lite"/>
    </source>
</evidence>
<gene>
    <name evidence="3" type="ORF">TL16_g11034</name>
</gene>
<proteinExistence type="predicted"/>
<dbReference type="AlphaFoldDB" id="A0A9W7BGB3"/>
<keyword evidence="2" id="KW-0472">Membrane</keyword>
<keyword evidence="2" id="KW-1133">Transmembrane helix</keyword>
<name>A0A9W7BGB3_9STRA</name>
<evidence type="ECO:0000313" key="4">
    <source>
        <dbReference type="Proteomes" id="UP001162640"/>
    </source>
</evidence>
<feature type="transmembrane region" description="Helical" evidence="2">
    <location>
        <begin position="12"/>
        <end position="31"/>
    </location>
</feature>